<feature type="domain" description="Protein kinase" evidence="7">
    <location>
        <begin position="37"/>
        <end position="283"/>
    </location>
</feature>
<dbReference type="SMART" id="SM00220">
    <property type="entry name" value="S_TKc"/>
    <property type="match status" value="1"/>
</dbReference>
<proteinExistence type="predicted"/>
<keyword evidence="3 5" id="KW-0547">Nucleotide-binding</keyword>
<dbReference type="PANTHER" id="PTHR48012:SF26">
    <property type="entry name" value="SERINE_THREONINE-PROTEIN KINASE DDB_G0283821-RELATED"/>
    <property type="match status" value="1"/>
</dbReference>
<evidence type="ECO:0000259" key="7">
    <source>
        <dbReference type="PROSITE" id="PS50011"/>
    </source>
</evidence>
<dbReference type="Proteomes" id="UP000816034">
    <property type="component" value="Unassembled WGS sequence"/>
</dbReference>
<keyword evidence="9" id="KW-1185">Reference proteome</keyword>
<dbReference type="PROSITE" id="PS00108">
    <property type="entry name" value="PROTEIN_KINASE_ST"/>
    <property type="match status" value="1"/>
</dbReference>
<evidence type="ECO:0000256" key="6">
    <source>
        <dbReference type="SAM" id="MobiDB-lite"/>
    </source>
</evidence>
<keyword evidence="2" id="KW-0723">Serine/threonine-protein kinase</keyword>
<dbReference type="AlphaFoldDB" id="A0AA88GUQ3"/>
<keyword evidence="2" id="KW-0808">Transferase</keyword>
<dbReference type="InterPro" id="IPR001245">
    <property type="entry name" value="Ser-Thr/Tyr_kinase_cat_dom"/>
</dbReference>
<protein>
    <recommendedName>
        <fullName evidence="1">non-specific serine/threonine protein kinase</fullName>
        <ecNumber evidence="1">2.7.11.1</ecNumber>
    </recommendedName>
</protein>
<evidence type="ECO:0000256" key="4">
    <source>
        <dbReference type="ARBA" id="ARBA00022840"/>
    </source>
</evidence>
<evidence type="ECO:0000313" key="8">
    <source>
        <dbReference type="EMBL" id="KAG2386504.1"/>
    </source>
</evidence>
<dbReference type="GO" id="GO:0005524">
    <property type="term" value="F:ATP binding"/>
    <property type="evidence" value="ECO:0007669"/>
    <property type="project" value="UniProtKB-UniRule"/>
</dbReference>
<evidence type="ECO:0000313" key="9">
    <source>
        <dbReference type="Proteomes" id="UP000816034"/>
    </source>
</evidence>
<keyword evidence="2" id="KW-0418">Kinase</keyword>
<sequence length="1110" mass="125712">MTKRKNQPSNNTSSDPNHHHDPTNPNEIIIIDNKYQFRKSDTLGRGGYGVVYKGFRSSFGDMVAIKEIPLKKHQALKDIQNEINLLSKLDHERIVKYIDHHSTNQAFYIIMEYLENGSLASLVKKYKVTEDVVSSYIKQVLEGLVYLHKQGFIHRDIKGDNVLLTRGGAVKLADFGVSASLSLIRKEDVSGTPHWMAPEAISQSGVSEKSDIWSVGCLTIELLTGFPPYYTENIYRAMFRIVNDDHPPIPSCSSAAEDFLMLCFKKEPKFRPTAQTLLSHPWIAKKQEKENQVPSFINRSSFDSDFSFDSWSSLPSKEKKMPTMKTVTEVNGKVNLEKFKEGSSDDDIDFEINTSTLGDGLELKPHLLKSESNSSQTFESWDDIDFKVDKVAEIQTILDEHISKLSPNHSPDEILKTCADISKLKSLADNDDFIAALNRTLSKRSLISVLQILDKTEFLEEETVITYILQLLNELLSMIEPQYKEQLCLIGAFPKVTKLSSNSFSAQLRYESIRFLHSMCIENKTNLRMFIASEGVKTLVKFLNTKKTQDTTRFLPKLAFSSSIDSSDNIQIKTVFQSIDLIEMVLKLQTSQTDRNDFCRLFSMHDFLGKIAAVFTNFLEDFRDVETFLGIAPLSITSPSFKTVVLSKQLAFLKSEDNDDENAFSTVKVIPKNQNTDHNVKKEQQTTTLSSSDDEDSSDDDWDSSSSSSDDMKFSTVIYGGDEDKDSSSDDDDEDDNNSLPTTVIIKQNSKNVNFSEERKNLNLLKTYIDKIISMLLMFSDGDSEIHVAFSNKTVIDNLVASFKYLSDSQKSQVITSLRFLAFNTNTHELLTSTNILNALVKEFSLVVYRSDVKVLESVNSKIYNQVVNSLYSLCVFNEQRLDEISLHGCIELLSHAVMSQLPLKEMVLRLLFGMAVRNCSNETKKRLLEENGLEAYFFILRHDKAWVADVFSALSSLLYNEFIKYDVENSISNHLDIFVQLFEVSKDLLLTIESTVPGFVTLLKLSDNITSVCKQNLDLITNLCQSLSAVVQNYSSLDEDTDLSPLLRNFLYSLSLLLPENSALTQTVTDIASRSLSELLEYAQHKNLYVIQEQITPLLKSVKTQKKRE</sequence>
<gene>
    <name evidence="8" type="ORF">C9374_002248</name>
</gene>
<dbReference type="InterPro" id="IPR016024">
    <property type="entry name" value="ARM-type_fold"/>
</dbReference>
<dbReference type="InterPro" id="IPR011989">
    <property type="entry name" value="ARM-like"/>
</dbReference>
<name>A0AA88GUQ3_NAELO</name>
<feature type="region of interest" description="Disordered" evidence="6">
    <location>
        <begin position="1"/>
        <end position="26"/>
    </location>
</feature>
<comment type="caution">
    <text evidence="8">The sequence shown here is derived from an EMBL/GenBank/DDBJ whole genome shotgun (WGS) entry which is preliminary data.</text>
</comment>
<dbReference type="PRINTS" id="PR00109">
    <property type="entry name" value="TYRKINASE"/>
</dbReference>
<evidence type="ECO:0000256" key="3">
    <source>
        <dbReference type="ARBA" id="ARBA00022741"/>
    </source>
</evidence>
<evidence type="ECO:0000256" key="5">
    <source>
        <dbReference type="PROSITE-ProRule" id="PRU10141"/>
    </source>
</evidence>
<dbReference type="Gene3D" id="1.25.10.10">
    <property type="entry name" value="Leucine-rich Repeat Variant"/>
    <property type="match status" value="2"/>
</dbReference>
<evidence type="ECO:0000256" key="2">
    <source>
        <dbReference type="ARBA" id="ARBA00022527"/>
    </source>
</evidence>
<dbReference type="GO" id="GO:0004674">
    <property type="term" value="F:protein serine/threonine kinase activity"/>
    <property type="evidence" value="ECO:0007669"/>
    <property type="project" value="UniProtKB-KW"/>
</dbReference>
<dbReference type="PANTHER" id="PTHR48012">
    <property type="entry name" value="STERILE20-LIKE KINASE, ISOFORM B-RELATED"/>
    <property type="match status" value="1"/>
</dbReference>
<keyword evidence="4 5" id="KW-0067">ATP-binding</keyword>
<dbReference type="EC" id="2.7.11.1" evidence="1"/>
<dbReference type="PROSITE" id="PS50011">
    <property type="entry name" value="PROTEIN_KINASE_DOM"/>
    <property type="match status" value="1"/>
</dbReference>
<feature type="compositionally biased region" description="Acidic residues" evidence="6">
    <location>
        <begin position="692"/>
        <end position="703"/>
    </location>
</feature>
<reference evidence="8 9" key="1">
    <citation type="journal article" date="2018" name="BMC Genomics">
        <title>The genome of Naegleria lovaniensis, the basis for a comparative approach to unravel pathogenicity factors of the human pathogenic amoeba N. fowleri.</title>
        <authorList>
            <person name="Liechti N."/>
            <person name="Schurch N."/>
            <person name="Bruggmann R."/>
            <person name="Wittwer M."/>
        </authorList>
    </citation>
    <scope>NUCLEOTIDE SEQUENCE [LARGE SCALE GENOMIC DNA]</scope>
    <source>
        <strain evidence="8 9">ATCC 30569</strain>
    </source>
</reference>
<dbReference type="Pfam" id="PF00069">
    <property type="entry name" value="Pkinase"/>
    <property type="match status" value="1"/>
</dbReference>
<dbReference type="GO" id="GO:0005737">
    <property type="term" value="C:cytoplasm"/>
    <property type="evidence" value="ECO:0007669"/>
    <property type="project" value="TreeGrafter"/>
</dbReference>
<dbReference type="RefSeq" id="XP_044550496.1">
    <property type="nucleotide sequence ID" value="XM_044691645.1"/>
</dbReference>
<dbReference type="InterPro" id="IPR000719">
    <property type="entry name" value="Prot_kinase_dom"/>
</dbReference>
<evidence type="ECO:0000256" key="1">
    <source>
        <dbReference type="ARBA" id="ARBA00012513"/>
    </source>
</evidence>
<feature type="compositionally biased region" description="Acidic residues" evidence="6">
    <location>
        <begin position="721"/>
        <end position="737"/>
    </location>
</feature>
<accession>A0AA88GUQ3</accession>
<dbReference type="InterPro" id="IPR011009">
    <property type="entry name" value="Kinase-like_dom_sf"/>
</dbReference>
<organism evidence="8 9">
    <name type="scientific">Naegleria lovaniensis</name>
    <name type="common">Amoeba</name>
    <dbReference type="NCBI Taxonomy" id="51637"/>
    <lineage>
        <taxon>Eukaryota</taxon>
        <taxon>Discoba</taxon>
        <taxon>Heterolobosea</taxon>
        <taxon>Tetramitia</taxon>
        <taxon>Eutetramitia</taxon>
        <taxon>Vahlkampfiidae</taxon>
        <taxon>Naegleria</taxon>
    </lineage>
</organism>
<dbReference type="SUPFAM" id="SSF56112">
    <property type="entry name" value="Protein kinase-like (PK-like)"/>
    <property type="match status" value="1"/>
</dbReference>
<dbReference type="InterPro" id="IPR017441">
    <property type="entry name" value="Protein_kinase_ATP_BS"/>
</dbReference>
<dbReference type="InterPro" id="IPR008271">
    <property type="entry name" value="Ser/Thr_kinase_AS"/>
</dbReference>
<feature type="region of interest" description="Disordered" evidence="6">
    <location>
        <begin position="668"/>
        <end position="740"/>
    </location>
</feature>
<dbReference type="SUPFAM" id="SSF48371">
    <property type="entry name" value="ARM repeat"/>
    <property type="match status" value="2"/>
</dbReference>
<dbReference type="PROSITE" id="PS00107">
    <property type="entry name" value="PROTEIN_KINASE_ATP"/>
    <property type="match status" value="1"/>
</dbReference>
<feature type="binding site" evidence="5">
    <location>
        <position position="71"/>
    </location>
    <ligand>
        <name>ATP</name>
        <dbReference type="ChEBI" id="CHEBI:30616"/>
    </ligand>
</feature>
<dbReference type="GeneID" id="68094704"/>
<dbReference type="Gene3D" id="1.10.510.10">
    <property type="entry name" value="Transferase(Phosphotransferase) domain 1"/>
    <property type="match status" value="1"/>
</dbReference>
<dbReference type="InterPro" id="IPR050629">
    <property type="entry name" value="STE20/SPS1-PAK"/>
</dbReference>
<dbReference type="EMBL" id="PYSW02000015">
    <property type="protein sequence ID" value="KAG2386504.1"/>
    <property type="molecule type" value="Genomic_DNA"/>
</dbReference>